<feature type="compositionally biased region" description="Acidic residues" evidence="1">
    <location>
        <begin position="20"/>
        <end position="29"/>
    </location>
</feature>
<sequence length="157" mass="17340">METLAPPTQTVRMNTQSDEVNLDEPPLDPEIPDWIPARGIQLRKAGVQFEAVRVDGDEGRALADRLARMTGGNPGPVVEEANGRRAVYFLVPVGSTSYRSWPDGVTRLTAGPNRVSYIPVPALNGLTWPLTWRYRPTTPDRLVHALLLRGALHPEEP</sequence>
<comment type="caution">
    <text evidence="2">The sequence shown here is derived from an EMBL/GenBank/DDBJ whole genome shotgun (WGS) entry which is preliminary data.</text>
</comment>
<evidence type="ECO:0000313" key="3">
    <source>
        <dbReference type="Proteomes" id="UP001500151"/>
    </source>
</evidence>
<evidence type="ECO:0008006" key="4">
    <source>
        <dbReference type="Google" id="ProtNLM"/>
    </source>
</evidence>
<evidence type="ECO:0000256" key="1">
    <source>
        <dbReference type="SAM" id="MobiDB-lite"/>
    </source>
</evidence>
<evidence type="ECO:0000313" key="2">
    <source>
        <dbReference type="EMBL" id="GAA2625213.1"/>
    </source>
</evidence>
<feature type="region of interest" description="Disordered" evidence="1">
    <location>
        <begin position="1"/>
        <end position="29"/>
    </location>
</feature>
<organism evidence="2 3">
    <name type="scientific">Streptomyces vastus</name>
    <dbReference type="NCBI Taxonomy" id="285451"/>
    <lineage>
        <taxon>Bacteria</taxon>
        <taxon>Bacillati</taxon>
        <taxon>Actinomycetota</taxon>
        <taxon>Actinomycetes</taxon>
        <taxon>Kitasatosporales</taxon>
        <taxon>Streptomycetaceae</taxon>
        <taxon>Streptomyces</taxon>
    </lineage>
</organism>
<accession>A0ABN3QFI1</accession>
<keyword evidence="3" id="KW-1185">Reference proteome</keyword>
<reference evidence="2 3" key="1">
    <citation type="journal article" date="2019" name="Int. J. Syst. Evol. Microbiol.">
        <title>The Global Catalogue of Microorganisms (GCM) 10K type strain sequencing project: providing services to taxonomists for standard genome sequencing and annotation.</title>
        <authorList>
            <consortium name="The Broad Institute Genomics Platform"/>
            <consortium name="The Broad Institute Genome Sequencing Center for Infectious Disease"/>
            <person name="Wu L."/>
            <person name="Ma J."/>
        </authorList>
    </citation>
    <scope>NUCLEOTIDE SEQUENCE [LARGE SCALE GENOMIC DNA]</scope>
    <source>
        <strain evidence="2 3">JCM 4524</strain>
    </source>
</reference>
<protein>
    <recommendedName>
        <fullName evidence="4">DNA primase/polymerase bifunctional N-terminal domain-containing protein</fullName>
    </recommendedName>
</protein>
<dbReference type="EMBL" id="BAAASJ010000016">
    <property type="protein sequence ID" value="GAA2625213.1"/>
    <property type="molecule type" value="Genomic_DNA"/>
</dbReference>
<gene>
    <name evidence="2" type="ORF">GCM10010307_12100</name>
</gene>
<feature type="compositionally biased region" description="Polar residues" evidence="1">
    <location>
        <begin position="1"/>
        <end position="19"/>
    </location>
</feature>
<proteinExistence type="predicted"/>
<name>A0ABN3QFI1_9ACTN</name>
<dbReference type="Proteomes" id="UP001500151">
    <property type="component" value="Unassembled WGS sequence"/>
</dbReference>